<evidence type="ECO:0000313" key="2">
    <source>
        <dbReference type="EMBL" id="VDL77970.1"/>
    </source>
</evidence>
<evidence type="ECO:0000313" key="3">
    <source>
        <dbReference type="Proteomes" id="UP000271162"/>
    </source>
</evidence>
<reference evidence="2 3" key="2">
    <citation type="submission" date="2018-11" db="EMBL/GenBank/DDBJ databases">
        <authorList>
            <consortium name="Pathogen Informatics"/>
        </authorList>
    </citation>
    <scope>NUCLEOTIDE SEQUENCE [LARGE SCALE GENOMIC DNA]</scope>
</reference>
<evidence type="ECO:0000256" key="1">
    <source>
        <dbReference type="SAM" id="Phobius"/>
    </source>
</evidence>
<accession>A0A0N4YCT4</accession>
<keyword evidence="1" id="KW-0812">Transmembrane</keyword>
<keyword evidence="1" id="KW-1133">Transmembrane helix</keyword>
<name>A0A0N4YCT4_NIPBR</name>
<dbReference type="AlphaFoldDB" id="A0A0N4YCT4"/>
<keyword evidence="1" id="KW-0472">Membrane</keyword>
<gene>
    <name evidence="2" type="ORF">NBR_LOCUS14381</name>
</gene>
<feature type="transmembrane region" description="Helical" evidence="1">
    <location>
        <begin position="147"/>
        <end position="168"/>
    </location>
</feature>
<dbReference type="EMBL" id="UYSL01021342">
    <property type="protein sequence ID" value="VDL77970.1"/>
    <property type="molecule type" value="Genomic_DNA"/>
</dbReference>
<sequence length="190" mass="22414">MRSEAQNVRKGAKLKQKLTNGWETKELRGWDLSHRQRFRNGSYTYNFTDPQSGAIDAGIIDAWFANIVEGKHRYDYGNTFDNFCWNREIVPESEWLPSLFRSAQLFVSVQVPIRIAVLLSVTHRFIMLYAAARFRSLARTNKSTHLAAMYFLFNEMLYISSLFLYYSLHIWQDLHCEFPVIEKEIKEPEM</sequence>
<dbReference type="Proteomes" id="UP000271162">
    <property type="component" value="Unassembled WGS sequence"/>
</dbReference>
<dbReference type="WBParaSite" id="NBR_0001438001-mRNA-1">
    <property type="protein sequence ID" value="NBR_0001438001-mRNA-1"/>
    <property type="gene ID" value="NBR_0001438001"/>
</dbReference>
<proteinExistence type="predicted"/>
<organism evidence="4">
    <name type="scientific">Nippostrongylus brasiliensis</name>
    <name type="common">Rat hookworm</name>
    <dbReference type="NCBI Taxonomy" id="27835"/>
    <lineage>
        <taxon>Eukaryota</taxon>
        <taxon>Metazoa</taxon>
        <taxon>Ecdysozoa</taxon>
        <taxon>Nematoda</taxon>
        <taxon>Chromadorea</taxon>
        <taxon>Rhabditida</taxon>
        <taxon>Rhabditina</taxon>
        <taxon>Rhabditomorpha</taxon>
        <taxon>Strongyloidea</taxon>
        <taxon>Heligmosomidae</taxon>
        <taxon>Nippostrongylus</taxon>
    </lineage>
</organism>
<protein>
    <submittedName>
        <fullName evidence="4">TLC domain-containing protein</fullName>
    </submittedName>
</protein>
<reference evidence="4" key="1">
    <citation type="submission" date="2017-02" db="UniProtKB">
        <authorList>
            <consortium name="WormBaseParasite"/>
        </authorList>
    </citation>
    <scope>IDENTIFICATION</scope>
</reference>
<evidence type="ECO:0000313" key="4">
    <source>
        <dbReference type="WBParaSite" id="NBR_0001438001-mRNA-1"/>
    </source>
</evidence>
<keyword evidence="3" id="KW-1185">Reference proteome</keyword>